<evidence type="ECO:0000259" key="1">
    <source>
        <dbReference type="Pfam" id="PF01408"/>
    </source>
</evidence>
<keyword evidence="4" id="KW-1185">Reference proteome</keyword>
<dbReference type="Pfam" id="PF02894">
    <property type="entry name" value="GFO_IDH_MocA_C"/>
    <property type="match status" value="1"/>
</dbReference>
<dbReference type="InterPro" id="IPR036291">
    <property type="entry name" value="NAD(P)-bd_dom_sf"/>
</dbReference>
<dbReference type="InterPro" id="IPR004104">
    <property type="entry name" value="Gfo/Idh/MocA-like_OxRdtase_C"/>
</dbReference>
<dbReference type="PANTHER" id="PTHR43377:SF2">
    <property type="entry name" value="BINDING ROSSMANN FOLD OXIDOREDUCTASE, PUTATIVE (AFU_ORTHOLOGUE AFUA_4G00560)-RELATED"/>
    <property type="match status" value="1"/>
</dbReference>
<evidence type="ECO:0000259" key="2">
    <source>
        <dbReference type="Pfam" id="PF02894"/>
    </source>
</evidence>
<dbReference type="InterPro" id="IPR051450">
    <property type="entry name" value="Gfo/Idh/MocA_Oxidoreductases"/>
</dbReference>
<dbReference type="GO" id="GO:0000166">
    <property type="term" value="F:nucleotide binding"/>
    <property type="evidence" value="ECO:0007669"/>
    <property type="project" value="InterPro"/>
</dbReference>
<feature type="domain" description="Gfo/Idh/MocA-like oxidoreductase N-terminal" evidence="1">
    <location>
        <begin position="9"/>
        <end position="126"/>
    </location>
</feature>
<organism evidence="3 4">
    <name type="scientific">Horticoccus luteus</name>
    <dbReference type="NCBI Taxonomy" id="2862869"/>
    <lineage>
        <taxon>Bacteria</taxon>
        <taxon>Pseudomonadati</taxon>
        <taxon>Verrucomicrobiota</taxon>
        <taxon>Opitutia</taxon>
        <taxon>Opitutales</taxon>
        <taxon>Opitutaceae</taxon>
        <taxon>Horticoccus</taxon>
    </lineage>
</organism>
<dbReference type="SUPFAM" id="SSF51735">
    <property type="entry name" value="NAD(P)-binding Rossmann-fold domains"/>
    <property type="match status" value="1"/>
</dbReference>
<dbReference type="EMBL" id="CP080507">
    <property type="protein sequence ID" value="QYM77891.1"/>
    <property type="molecule type" value="Genomic_DNA"/>
</dbReference>
<name>A0A8F9XK67_9BACT</name>
<dbReference type="PANTHER" id="PTHR43377">
    <property type="entry name" value="BILIVERDIN REDUCTASE A"/>
    <property type="match status" value="1"/>
</dbReference>
<feature type="domain" description="Gfo/Idh/MocA-like oxidoreductase C-terminal" evidence="2">
    <location>
        <begin position="141"/>
        <end position="332"/>
    </location>
</feature>
<dbReference type="AlphaFoldDB" id="A0A8F9XK67"/>
<reference evidence="3" key="1">
    <citation type="submission" date="2021-08" db="EMBL/GenBank/DDBJ databases">
        <title>Genome of a novel bacterium of the phylum Verrucomicrobia, Oleiharenicola sp. KSB-15.</title>
        <authorList>
            <person name="Chung J.-H."/>
            <person name="Ahn J.-H."/>
            <person name="Yoon Y."/>
            <person name="Kim D.-Y."/>
            <person name="An S.-H."/>
            <person name="Park I."/>
            <person name="Yeon J."/>
        </authorList>
    </citation>
    <scope>NUCLEOTIDE SEQUENCE</scope>
    <source>
        <strain evidence="3">KSB-15</strain>
    </source>
</reference>
<dbReference type="KEGG" id="ole:K0B96_11245"/>
<evidence type="ECO:0000313" key="3">
    <source>
        <dbReference type="EMBL" id="QYM77891.1"/>
    </source>
</evidence>
<protein>
    <submittedName>
        <fullName evidence="3">Gfo/Idh/MocA family oxidoreductase</fullName>
    </submittedName>
</protein>
<sequence>MPKTPLTLAAIGCGSRAQIYASLAARRPDLFRVVAAADPNPARVERLRALSGNAAFRGFPNDTALLSAGRLADVMIIATQDNFHVAPCLAALRAGYDVLLEKPVATRFRDVLEVNAAAVALGRRVLICHVLRYTPFYTTIKRLLATGVLGEVATIDAIEGVEMFHMAHSFVRGHWAVTAESSPMIIAKSCHDMDIISWLADAPCEAVSSFGSLSYFNAQHAPAGAPARCTDGCPVAADCLYDAHRYLGPQRPWLQWICDRHDTATDSELTAWLAHSPWSRCVYRCDNTAVDRQTVNLTFANRIVATFTMTAFSRGREISIRGTRGVLYAGDAVRRHTGADIIVEHHLTGTTERINIEEPTGGYSGHFGGDAGLIDALPGEWRQPDPASMRSSLQRSVESHAMGFAAEESRLTGKTVMLDEFRARHQSSEAEASPLPGR</sequence>
<dbReference type="RefSeq" id="WP_220160995.1">
    <property type="nucleotide sequence ID" value="NZ_CP080507.1"/>
</dbReference>
<dbReference type="Proteomes" id="UP000825051">
    <property type="component" value="Chromosome"/>
</dbReference>
<dbReference type="Pfam" id="PF01408">
    <property type="entry name" value="GFO_IDH_MocA"/>
    <property type="match status" value="1"/>
</dbReference>
<dbReference type="Gene3D" id="3.40.50.720">
    <property type="entry name" value="NAD(P)-binding Rossmann-like Domain"/>
    <property type="match status" value="1"/>
</dbReference>
<dbReference type="SUPFAM" id="SSF55347">
    <property type="entry name" value="Glyceraldehyde-3-phosphate dehydrogenase-like, C-terminal domain"/>
    <property type="match status" value="1"/>
</dbReference>
<dbReference type="Gene3D" id="3.30.360.10">
    <property type="entry name" value="Dihydrodipicolinate Reductase, domain 2"/>
    <property type="match status" value="1"/>
</dbReference>
<evidence type="ECO:0000313" key="4">
    <source>
        <dbReference type="Proteomes" id="UP000825051"/>
    </source>
</evidence>
<accession>A0A8F9XK67</accession>
<dbReference type="InterPro" id="IPR000683">
    <property type="entry name" value="Gfo/Idh/MocA-like_OxRdtase_N"/>
</dbReference>
<proteinExistence type="predicted"/>
<gene>
    <name evidence="3" type="ORF">K0B96_11245</name>
</gene>